<evidence type="ECO:0000313" key="2">
    <source>
        <dbReference type="WBParaSite" id="ALUE_0001186101-mRNA-1"/>
    </source>
</evidence>
<reference evidence="2" key="1">
    <citation type="submission" date="2017-02" db="UniProtKB">
        <authorList>
            <consortium name="WormBaseParasite"/>
        </authorList>
    </citation>
    <scope>IDENTIFICATION</scope>
</reference>
<proteinExistence type="predicted"/>
<protein>
    <submittedName>
        <fullName evidence="2">Proline dehydrogenase</fullName>
    </submittedName>
</protein>
<accession>A0A0M3I4U8</accession>
<organism evidence="1 2">
    <name type="scientific">Ascaris lumbricoides</name>
    <name type="common">Giant roundworm</name>
    <dbReference type="NCBI Taxonomy" id="6252"/>
    <lineage>
        <taxon>Eukaryota</taxon>
        <taxon>Metazoa</taxon>
        <taxon>Ecdysozoa</taxon>
        <taxon>Nematoda</taxon>
        <taxon>Chromadorea</taxon>
        <taxon>Rhabditida</taxon>
        <taxon>Spirurina</taxon>
        <taxon>Ascaridomorpha</taxon>
        <taxon>Ascaridoidea</taxon>
        <taxon>Ascarididae</taxon>
        <taxon>Ascaris</taxon>
    </lineage>
</organism>
<keyword evidence="1" id="KW-1185">Reference proteome</keyword>
<name>A0A0M3I4U8_ASCLU</name>
<evidence type="ECO:0000313" key="1">
    <source>
        <dbReference type="Proteomes" id="UP000036681"/>
    </source>
</evidence>
<dbReference type="AlphaFoldDB" id="A0A0M3I4U8"/>
<sequence>MALSMQRKVAIGRVAVGAGHPGDLTDQAKTASADLRKFLICGRYISSREHRGQTAFSSVYARLCMPLTLVR</sequence>
<dbReference type="WBParaSite" id="ALUE_0001186101-mRNA-1">
    <property type="protein sequence ID" value="ALUE_0001186101-mRNA-1"/>
    <property type="gene ID" value="ALUE_0001186101"/>
</dbReference>
<dbReference type="Proteomes" id="UP000036681">
    <property type="component" value="Unplaced"/>
</dbReference>